<dbReference type="PANTHER" id="PTHR11474:SF126">
    <property type="entry name" value="TYROSINASE-LIKE PROTEIN TYR-1-RELATED"/>
    <property type="match status" value="1"/>
</dbReference>
<dbReference type="GO" id="GO:0016491">
    <property type="term" value="F:oxidoreductase activity"/>
    <property type="evidence" value="ECO:0007669"/>
    <property type="project" value="InterPro"/>
</dbReference>
<evidence type="ECO:0000259" key="5">
    <source>
        <dbReference type="PROSITE" id="PS00498"/>
    </source>
</evidence>
<feature type="chain" id="PRO_5010335438" evidence="4">
    <location>
        <begin position="20"/>
        <end position="543"/>
    </location>
</feature>
<dbReference type="PROSITE" id="PS00498">
    <property type="entry name" value="TYROSINASE_2"/>
    <property type="match status" value="1"/>
</dbReference>
<organism evidence="6 7">
    <name type="scientific">Lingula anatina</name>
    <name type="common">Brachiopod</name>
    <name type="synonym">Lingula unguis</name>
    <dbReference type="NCBI Taxonomy" id="7574"/>
    <lineage>
        <taxon>Eukaryota</taxon>
        <taxon>Metazoa</taxon>
        <taxon>Spiralia</taxon>
        <taxon>Lophotrochozoa</taxon>
        <taxon>Brachiopoda</taxon>
        <taxon>Linguliformea</taxon>
        <taxon>Lingulata</taxon>
        <taxon>Lingulida</taxon>
        <taxon>Linguloidea</taxon>
        <taxon>Lingulidae</taxon>
        <taxon>Lingula</taxon>
    </lineage>
</organism>
<dbReference type="PRINTS" id="PR00092">
    <property type="entry name" value="TYROSINASE"/>
</dbReference>
<dbReference type="SUPFAM" id="SSF48056">
    <property type="entry name" value="Di-copper centre-containing domain"/>
    <property type="match status" value="1"/>
</dbReference>
<proteinExistence type="predicted"/>
<keyword evidence="1" id="KW-0479">Metal-binding</keyword>
<reference evidence="7" key="1">
    <citation type="submission" date="2025-08" db="UniProtKB">
        <authorList>
            <consortium name="RefSeq"/>
        </authorList>
    </citation>
    <scope>IDENTIFICATION</scope>
    <source>
        <tissue evidence="7">Gonads</tissue>
    </source>
</reference>
<accession>A0A1S3HAX8</accession>
<feature type="signal peptide" evidence="4">
    <location>
        <begin position="1"/>
        <end position="19"/>
    </location>
</feature>
<evidence type="ECO:0000313" key="6">
    <source>
        <dbReference type="Proteomes" id="UP000085678"/>
    </source>
</evidence>
<feature type="region of interest" description="Disordered" evidence="3">
    <location>
        <begin position="487"/>
        <end position="543"/>
    </location>
</feature>
<dbReference type="InterPro" id="IPR050316">
    <property type="entry name" value="Tyrosinase/Hemocyanin"/>
</dbReference>
<dbReference type="GO" id="GO:0046872">
    <property type="term" value="F:metal ion binding"/>
    <property type="evidence" value="ECO:0007669"/>
    <property type="project" value="UniProtKB-KW"/>
</dbReference>
<dbReference type="PANTHER" id="PTHR11474">
    <property type="entry name" value="TYROSINASE FAMILY MEMBER"/>
    <property type="match status" value="1"/>
</dbReference>
<dbReference type="AlphaFoldDB" id="A0A1S3HAX8"/>
<feature type="compositionally biased region" description="Polar residues" evidence="3">
    <location>
        <begin position="519"/>
        <end position="534"/>
    </location>
</feature>
<dbReference type="Proteomes" id="UP000085678">
    <property type="component" value="Unplaced"/>
</dbReference>
<dbReference type="KEGG" id="lak:106153285"/>
<dbReference type="STRING" id="7574.A0A1S3HAX8"/>
<feature type="region of interest" description="Disordered" evidence="3">
    <location>
        <begin position="350"/>
        <end position="374"/>
    </location>
</feature>
<keyword evidence="4" id="KW-0732">Signal</keyword>
<gene>
    <name evidence="7" type="primary">LOC106153285</name>
</gene>
<feature type="region of interest" description="Disordered" evidence="3">
    <location>
        <begin position="79"/>
        <end position="117"/>
    </location>
</feature>
<dbReference type="InParanoid" id="A0A1S3HAX8"/>
<feature type="compositionally biased region" description="Low complexity" evidence="3">
    <location>
        <begin position="487"/>
        <end position="499"/>
    </location>
</feature>
<evidence type="ECO:0000256" key="2">
    <source>
        <dbReference type="ARBA" id="ARBA00023008"/>
    </source>
</evidence>
<dbReference type="GeneID" id="106153285"/>
<dbReference type="Pfam" id="PF00264">
    <property type="entry name" value="Tyrosinase"/>
    <property type="match status" value="1"/>
</dbReference>
<protein>
    <submittedName>
        <fullName evidence="7">Tyrosinase-like protein tyr-3</fullName>
    </submittedName>
</protein>
<evidence type="ECO:0000313" key="7">
    <source>
        <dbReference type="RefSeq" id="XP_013382611.1"/>
    </source>
</evidence>
<dbReference type="InterPro" id="IPR002227">
    <property type="entry name" value="Tyrosinase_Cu-bd"/>
</dbReference>
<keyword evidence="6" id="KW-1185">Reference proteome</keyword>
<evidence type="ECO:0000256" key="4">
    <source>
        <dbReference type="SAM" id="SignalP"/>
    </source>
</evidence>
<dbReference type="RefSeq" id="XP_013382611.1">
    <property type="nucleotide sequence ID" value="XM_013527157.1"/>
</dbReference>
<keyword evidence="2" id="KW-0186">Copper</keyword>
<evidence type="ECO:0000256" key="1">
    <source>
        <dbReference type="ARBA" id="ARBA00022723"/>
    </source>
</evidence>
<sequence>MMSLWVCVALLGVLGSATGHAGHECPEIHNANGRLTKEDIDMCCTKLNYWKRECAKPPKVNFPPEVVKYWESLETAVTHEEKEENASKHNRTKRQTATGRRDDTTINPPLYWQSRPIPPRPLPRKEYRLLSPAEKWRFHRALHAMKVTMVPNTEFSEYDIFTAYHQATEAPGAHFGPAFLPWHREFIKRFETAMQRHEPGVTLPYWDPTMDDGMPRPQDTIMWTPEYMGNGFGYVTSGPAANWNTPFPVANRTRLYRNLTAGVLEGRVPLLPNDLEMGFLYAGGRGLRDLSFYVDPSLEFVHGRVHDWIGGHMGDLENAPADPVFYMYHAYLDCWWDDYRQKQRSLGINPETDYPEDAEAQGVGGTTPLPEWPIPTRVEDSVHLPNKMMRPFRIRNIDGLSDDYTRLYYSCSPRPVCPSCNNSPILFCDNAQNIPKCRTKLQLNTNCTAYKDLNPCHQGECCAIGVGDQYMCRSSCSSFGPVRPIHQLPQQPQVQGPQQTGFDGRLHRGPNDQLPPQYVPNQIPNSVNIPTGSNPAIKRPTSV</sequence>
<dbReference type="OrthoDB" id="5913710at2759"/>
<evidence type="ECO:0000256" key="3">
    <source>
        <dbReference type="SAM" id="MobiDB-lite"/>
    </source>
</evidence>
<name>A0A1S3HAX8_LINAN</name>
<dbReference type="InterPro" id="IPR008922">
    <property type="entry name" value="Di-copper_centre_dom_sf"/>
</dbReference>
<dbReference type="Gene3D" id="1.10.1280.10">
    <property type="entry name" value="Di-copper center containing domain from catechol oxidase"/>
    <property type="match status" value="1"/>
</dbReference>
<feature type="domain" description="Tyrosinase copper-binding" evidence="5">
    <location>
        <begin position="322"/>
        <end position="333"/>
    </location>
</feature>